<dbReference type="Pfam" id="PF01381">
    <property type="entry name" value="HTH_3"/>
    <property type="match status" value="1"/>
</dbReference>
<accession>A0A7G9L0R9</accession>
<protein>
    <recommendedName>
        <fullName evidence="2">histidine kinase</fullName>
        <ecNumber evidence="2">2.7.13.3</ecNumber>
    </recommendedName>
</protein>
<proteinExistence type="predicted"/>
<evidence type="ECO:0000256" key="2">
    <source>
        <dbReference type="ARBA" id="ARBA00012438"/>
    </source>
</evidence>
<dbReference type="InterPro" id="IPR035965">
    <property type="entry name" value="PAS-like_dom_sf"/>
</dbReference>
<evidence type="ECO:0000256" key="5">
    <source>
        <dbReference type="ARBA" id="ARBA00022777"/>
    </source>
</evidence>
<evidence type="ECO:0000259" key="6">
    <source>
        <dbReference type="PROSITE" id="PS50943"/>
    </source>
</evidence>
<dbReference type="SMART" id="SM00530">
    <property type="entry name" value="HTH_XRE"/>
    <property type="match status" value="1"/>
</dbReference>
<keyword evidence="3" id="KW-0597">Phosphoprotein</keyword>
<keyword evidence="4" id="KW-0808">Transferase</keyword>
<dbReference type="InterPro" id="IPR013655">
    <property type="entry name" value="PAS_fold_3"/>
</dbReference>
<keyword evidence="8" id="KW-1185">Reference proteome</keyword>
<dbReference type="SUPFAM" id="SSF55785">
    <property type="entry name" value="PYP-like sensor domain (PAS domain)"/>
    <property type="match status" value="1"/>
</dbReference>
<dbReference type="KEGG" id="ssau:H8M03_09325"/>
<keyword evidence="5" id="KW-0418">Kinase</keyword>
<organism evidence="7 8">
    <name type="scientific">Sphingomonas sabuli</name>
    <dbReference type="NCBI Taxonomy" id="2764186"/>
    <lineage>
        <taxon>Bacteria</taxon>
        <taxon>Pseudomonadati</taxon>
        <taxon>Pseudomonadota</taxon>
        <taxon>Alphaproteobacteria</taxon>
        <taxon>Sphingomonadales</taxon>
        <taxon>Sphingomonadaceae</taxon>
        <taxon>Sphingomonas</taxon>
    </lineage>
</organism>
<dbReference type="SUPFAM" id="SSF47413">
    <property type="entry name" value="lambda repressor-like DNA-binding domains"/>
    <property type="match status" value="1"/>
</dbReference>
<dbReference type="InterPro" id="IPR000014">
    <property type="entry name" value="PAS"/>
</dbReference>
<evidence type="ECO:0000313" key="8">
    <source>
        <dbReference type="Proteomes" id="UP000515861"/>
    </source>
</evidence>
<evidence type="ECO:0000313" key="7">
    <source>
        <dbReference type="EMBL" id="QNM82218.1"/>
    </source>
</evidence>
<name>A0A7G9L0R9_9SPHN</name>
<dbReference type="EMBL" id="CP060697">
    <property type="protein sequence ID" value="QNM82218.1"/>
    <property type="molecule type" value="Genomic_DNA"/>
</dbReference>
<dbReference type="SMART" id="SM00091">
    <property type="entry name" value="PAS"/>
    <property type="match status" value="1"/>
</dbReference>
<dbReference type="Pfam" id="PF08447">
    <property type="entry name" value="PAS_3"/>
    <property type="match status" value="1"/>
</dbReference>
<feature type="domain" description="HTH cro/C1-type" evidence="6">
    <location>
        <begin position="148"/>
        <end position="180"/>
    </location>
</feature>
<reference evidence="7 8" key="1">
    <citation type="submission" date="2020-08" db="EMBL/GenBank/DDBJ databases">
        <title>Sphingomonas sp. sand1-3 16S ribosomal RNA gene Genome sequencing and assembly.</title>
        <authorList>
            <person name="Kang M."/>
        </authorList>
    </citation>
    <scope>NUCLEOTIDE SEQUENCE [LARGE SCALE GENOMIC DNA]</scope>
    <source>
        <strain evidence="8">sand1-3</strain>
    </source>
</reference>
<dbReference type="Gene3D" id="1.10.260.40">
    <property type="entry name" value="lambda repressor-like DNA-binding domains"/>
    <property type="match status" value="1"/>
</dbReference>
<dbReference type="CDD" id="cd00130">
    <property type="entry name" value="PAS"/>
    <property type="match status" value="1"/>
</dbReference>
<dbReference type="InterPro" id="IPR052162">
    <property type="entry name" value="Sensor_kinase/Photoreceptor"/>
</dbReference>
<dbReference type="InterPro" id="IPR001387">
    <property type="entry name" value="Cro/C1-type_HTH"/>
</dbReference>
<evidence type="ECO:0000256" key="1">
    <source>
        <dbReference type="ARBA" id="ARBA00000085"/>
    </source>
</evidence>
<dbReference type="PANTHER" id="PTHR43304">
    <property type="entry name" value="PHYTOCHROME-LIKE PROTEIN CPH1"/>
    <property type="match status" value="1"/>
</dbReference>
<dbReference type="NCBIfam" id="TIGR00229">
    <property type="entry name" value="sensory_box"/>
    <property type="match status" value="1"/>
</dbReference>
<dbReference type="Gene3D" id="3.30.450.20">
    <property type="entry name" value="PAS domain"/>
    <property type="match status" value="1"/>
</dbReference>
<evidence type="ECO:0000256" key="3">
    <source>
        <dbReference type="ARBA" id="ARBA00022553"/>
    </source>
</evidence>
<dbReference type="GO" id="GO:0003677">
    <property type="term" value="F:DNA binding"/>
    <property type="evidence" value="ECO:0007669"/>
    <property type="project" value="InterPro"/>
</dbReference>
<comment type="catalytic activity">
    <reaction evidence="1">
        <text>ATP + protein L-histidine = ADP + protein N-phospho-L-histidine.</text>
        <dbReference type="EC" id="2.7.13.3"/>
    </reaction>
</comment>
<dbReference type="EC" id="2.7.13.3" evidence="2"/>
<dbReference type="GO" id="GO:0004673">
    <property type="term" value="F:protein histidine kinase activity"/>
    <property type="evidence" value="ECO:0007669"/>
    <property type="project" value="UniProtKB-EC"/>
</dbReference>
<dbReference type="PROSITE" id="PS50943">
    <property type="entry name" value="HTH_CROC1"/>
    <property type="match status" value="1"/>
</dbReference>
<evidence type="ECO:0000256" key="4">
    <source>
        <dbReference type="ARBA" id="ARBA00022679"/>
    </source>
</evidence>
<sequence length="223" mass="24345">MPWREIDCDDIRRFVRETAAATWVVNADGYVLNVPEWSALTGQSESEAEGDGWMDALHPDDLERVRAAWSTAVTHCSHYNTDYRVRCADGIYRWFNARGLPVAGPDGEPTKWMGLILAIAGPMRPSRSGGSERILPADKFSDISPAALRAARSLLNWSADRLAEEAGIARSTIHRLESGNGGGAARRGSIDKVLRVLTEQNVQCIGKDDIIVGVIEPEDTSAA</sequence>
<dbReference type="CDD" id="cd00093">
    <property type="entry name" value="HTH_XRE"/>
    <property type="match status" value="1"/>
</dbReference>
<dbReference type="RefSeq" id="WP_187479173.1">
    <property type="nucleotide sequence ID" value="NZ_CP060697.1"/>
</dbReference>
<dbReference type="Proteomes" id="UP000515861">
    <property type="component" value="Chromosome"/>
</dbReference>
<dbReference type="InterPro" id="IPR010982">
    <property type="entry name" value="Lambda_DNA-bd_dom_sf"/>
</dbReference>
<gene>
    <name evidence="7" type="ORF">H8M03_09325</name>
</gene>
<dbReference type="AlphaFoldDB" id="A0A7G9L0R9"/>
<dbReference type="PANTHER" id="PTHR43304:SF1">
    <property type="entry name" value="PAC DOMAIN-CONTAINING PROTEIN"/>
    <property type="match status" value="1"/>
</dbReference>